<name>A0A7L7KSX4_9MOLU</name>
<accession>A0A7L7KSX4</accession>
<evidence type="ECO:0000256" key="8">
    <source>
        <dbReference type="HAMAP-Rule" id="MF_00909"/>
    </source>
</evidence>
<feature type="binding site" evidence="8">
    <location>
        <begin position="108"/>
        <end position="110"/>
    </location>
    <ligand>
        <name>GTP</name>
        <dbReference type="ChEBI" id="CHEBI:37565"/>
    </ligand>
</feature>
<feature type="domain" description="Tubulin/FtsZ 2-layer sandwich" evidence="13">
    <location>
        <begin position="207"/>
        <end position="324"/>
    </location>
</feature>
<dbReference type="FunFam" id="3.40.50.1440:FF:000023">
    <property type="entry name" value="Cell division protein FtsZ"/>
    <property type="match status" value="1"/>
</dbReference>
<evidence type="ECO:0000256" key="9">
    <source>
        <dbReference type="NCBIfam" id="TIGR00065"/>
    </source>
</evidence>
<comment type="subunit">
    <text evidence="8">Homodimer. Polymerizes to form a dynamic ring structure in a strictly GTP-dependent manner. Interacts directly with several other division proteins.</text>
</comment>
<dbReference type="RefSeq" id="WP_258877653.1">
    <property type="nucleotide sequence ID" value="NZ_CP048914.1"/>
</dbReference>
<dbReference type="SMART" id="SM00864">
    <property type="entry name" value="Tubulin"/>
    <property type="match status" value="1"/>
</dbReference>
<evidence type="ECO:0000256" key="11">
    <source>
        <dbReference type="SAM" id="MobiDB-lite"/>
    </source>
</evidence>
<dbReference type="PANTHER" id="PTHR30314">
    <property type="entry name" value="CELL DIVISION PROTEIN FTSZ-RELATED"/>
    <property type="match status" value="1"/>
</dbReference>
<evidence type="ECO:0000256" key="1">
    <source>
        <dbReference type="ARBA" id="ARBA00009690"/>
    </source>
</evidence>
<feature type="region of interest" description="Disordered" evidence="11">
    <location>
        <begin position="325"/>
        <end position="377"/>
    </location>
</feature>
<feature type="binding site" evidence="8">
    <location>
        <position position="187"/>
    </location>
    <ligand>
        <name>GTP</name>
        <dbReference type="ChEBI" id="CHEBI:37565"/>
    </ligand>
</feature>
<dbReference type="PROSITE" id="PS01135">
    <property type="entry name" value="FTSZ_2"/>
    <property type="match status" value="1"/>
</dbReference>
<dbReference type="GO" id="GO:0005737">
    <property type="term" value="C:cytoplasm"/>
    <property type="evidence" value="ECO:0007669"/>
    <property type="project" value="UniProtKB-SubCell"/>
</dbReference>
<evidence type="ECO:0000259" key="13">
    <source>
        <dbReference type="SMART" id="SM00865"/>
    </source>
</evidence>
<sequence length="377" mass="40694">MFESMDNFNQKPSIKVIGIGGGGGNAVNRMIENEVQGVEFVAVNTDAQVLRLSKADTRIQIGKMLTRGLGAGADPEIGRRAAIESEEEIRELLAETDMVFITAGMGGGTGTGAAPVIARIARESGCLTIGIVTKPFSFEGRRRVATALEGLDALKPYVDTLIVVPNDRLLYIVDRSTSMLEAFREADKVLRQGVQGIAEIITVPGLINVDFADVKTVMKDKGTALMGIGIASGENRAIEATKKAIHSPLLDANIDGATDAVVNIASGVDIALWEVNEAVEAIQASSSTEINIIYGATVITELKDEIIVTVIATGFDENKTVEFSDIGSTSYEDPDDIDDDDDKEDSKRSRKRRRKDEDEEEEPSKTTIPSWLKSRFK</sequence>
<dbReference type="InterPro" id="IPR008280">
    <property type="entry name" value="Tub_FtsZ_C"/>
</dbReference>
<dbReference type="CDD" id="cd02201">
    <property type="entry name" value="FtsZ_type1"/>
    <property type="match status" value="1"/>
</dbReference>
<comment type="similarity">
    <text evidence="1 8 10">Belongs to the FtsZ family.</text>
</comment>
<dbReference type="NCBIfam" id="TIGR00065">
    <property type="entry name" value="ftsZ"/>
    <property type="match status" value="1"/>
</dbReference>
<dbReference type="InterPro" id="IPR000158">
    <property type="entry name" value="Cell_div_FtsZ"/>
</dbReference>
<dbReference type="InterPro" id="IPR018316">
    <property type="entry name" value="Tubulin/FtsZ_2-layer-sand-dom"/>
</dbReference>
<evidence type="ECO:0000256" key="7">
    <source>
        <dbReference type="ARBA" id="ARBA00023306"/>
    </source>
</evidence>
<dbReference type="GO" id="GO:0003924">
    <property type="term" value="F:GTPase activity"/>
    <property type="evidence" value="ECO:0007669"/>
    <property type="project" value="UniProtKB-UniRule"/>
</dbReference>
<evidence type="ECO:0000259" key="12">
    <source>
        <dbReference type="SMART" id="SM00864"/>
    </source>
</evidence>
<dbReference type="GO" id="GO:0005525">
    <property type="term" value="F:GTP binding"/>
    <property type="evidence" value="ECO:0007669"/>
    <property type="project" value="UniProtKB-UniRule"/>
</dbReference>
<dbReference type="PROSITE" id="PS01134">
    <property type="entry name" value="FTSZ_1"/>
    <property type="match status" value="1"/>
</dbReference>
<dbReference type="GO" id="GO:0000917">
    <property type="term" value="P:division septum assembly"/>
    <property type="evidence" value="ECO:0007669"/>
    <property type="project" value="UniProtKB-KW"/>
</dbReference>
<evidence type="ECO:0000256" key="10">
    <source>
        <dbReference type="RuleBase" id="RU000631"/>
    </source>
</evidence>
<dbReference type="HAMAP" id="MF_00909">
    <property type="entry name" value="FtsZ"/>
    <property type="match status" value="1"/>
</dbReference>
<evidence type="ECO:0000256" key="4">
    <source>
        <dbReference type="ARBA" id="ARBA00022741"/>
    </source>
</evidence>
<keyword evidence="4 8" id="KW-0547">Nucleotide-binding</keyword>
<dbReference type="SUPFAM" id="SSF55307">
    <property type="entry name" value="Tubulin C-terminal domain-like"/>
    <property type="match status" value="1"/>
</dbReference>
<dbReference type="Pfam" id="PF00091">
    <property type="entry name" value="Tubulin"/>
    <property type="match status" value="1"/>
</dbReference>
<reference evidence="14 15" key="1">
    <citation type="submission" date="2020-02" db="EMBL/GenBank/DDBJ databases">
        <authorList>
            <person name="Zheng R.K."/>
            <person name="Sun C.M."/>
        </authorList>
    </citation>
    <scope>NUCLEOTIDE SEQUENCE [LARGE SCALE GENOMIC DNA]</scope>
    <source>
        <strain evidence="15">zrk13</strain>
    </source>
</reference>
<feature type="binding site" evidence="8">
    <location>
        <position position="139"/>
    </location>
    <ligand>
        <name>GTP</name>
        <dbReference type="ChEBI" id="CHEBI:37565"/>
    </ligand>
</feature>
<evidence type="ECO:0000313" key="14">
    <source>
        <dbReference type="EMBL" id="QMS85843.1"/>
    </source>
</evidence>
<dbReference type="Proteomes" id="UP000514720">
    <property type="component" value="Chromosome"/>
</dbReference>
<organism evidence="14 15">
    <name type="scientific">Candidatus Xianfuyuplasma coldseepsis</name>
    <dbReference type="NCBI Taxonomy" id="2782163"/>
    <lineage>
        <taxon>Bacteria</taxon>
        <taxon>Bacillati</taxon>
        <taxon>Mycoplasmatota</taxon>
        <taxon>Mollicutes</taxon>
        <taxon>Candidatus Izemoplasmatales</taxon>
        <taxon>Candidatus Izemoplasmataceae</taxon>
        <taxon>Candidatus Xianfuyuplasma</taxon>
    </lineage>
</organism>
<dbReference type="GO" id="GO:0043093">
    <property type="term" value="P:FtsZ-dependent cytokinesis"/>
    <property type="evidence" value="ECO:0007669"/>
    <property type="project" value="UniProtKB-UniRule"/>
</dbReference>
<evidence type="ECO:0000256" key="6">
    <source>
        <dbReference type="ARBA" id="ARBA00023210"/>
    </source>
</evidence>
<gene>
    <name evidence="8 14" type="primary">ftsZ</name>
    <name evidence="14" type="ORF">G4Z02_08815</name>
</gene>
<dbReference type="KEGG" id="xcl:G4Z02_08815"/>
<evidence type="ECO:0000256" key="3">
    <source>
        <dbReference type="ARBA" id="ARBA00022618"/>
    </source>
</evidence>
<feature type="domain" description="Tubulin/FtsZ GTPase" evidence="12">
    <location>
        <begin position="13"/>
        <end position="205"/>
    </location>
</feature>
<feature type="binding site" evidence="8">
    <location>
        <begin position="21"/>
        <end position="25"/>
    </location>
    <ligand>
        <name>GTP</name>
        <dbReference type="ChEBI" id="CHEBI:37565"/>
    </ligand>
</feature>
<comment type="function">
    <text evidence="8 10">Essential cell division protein that forms a contractile ring structure (Z ring) at the future cell division site. The regulation of the ring assembly controls the timing and the location of cell division. One of the functions of the FtsZ ring is to recruit other cell division proteins to the septum to produce a new cell wall between the dividing cells. Binds GTP and shows GTPase activity.</text>
</comment>
<dbReference type="Pfam" id="PF12327">
    <property type="entry name" value="FtsZ_C"/>
    <property type="match status" value="1"/>
</dbReference>
<dbReference type="InterPro" id="IPR036525">
    <property type="entry name" value="Tubulin/FtsZ_GTPase_sf"/>
</dbReference>
<keyword evidence="15" id="KW-1185">Reference proteome</keyword>
<dbReference type="GO" id="GO:0051258">
    <property type="term" value="P:protein polymerization"/>
    <property type="evidence" value="ECO:0007669"/>
    <property type="project" value="UniProtKB-UniRule"/>
</dbReference>
<feature type="compositionally biased region" description="Acidic residues" evidence="11">
    <location>
        <begin position="332"/>
        <end position="343"/>
    </location>
</feature>
<proteinExistence type="inferred from homology"/>
<keyword evidence="2 8" id="KW-0963">Cytoplasm</keyword>
<dbReference type="GO" id="GO:0032153">
    <property type="term" value="C:cell division site"/>
    <property type="evidence" value="ECO:0007669"/>
    <property type="project" value="UniProtKB-UniRule"/>
</dbReference>
<dbReference type="InterPro" id="IPR020805">
    <property type="entry name" value="Cell_div_FtsZ_CS"/>
</dbReference>
<dbReference type="InterPro" id="IPR037103">
    <property type="entry name" value="Tubulin/FtsZ-like_C"/>
</dbReference>
<dbReference type="InterPro" id="IPR003008">
    <property type="entry name" value="Tubulin_FtsZ_GTPase"/>
</dbReference>
<keyword evidence="5 8" id="KW-0342">GTP-binding</keyword>
<dbReference type="PANTHER" id="PTHR30314:SF3">
    <property type="entry name" value="MITOCHONDRIAL DIVISION PROTEIN FSZA"/>
    <property type="match status" value="1"/>
</dbReference>
<evidence type="ECO:0000256" key="5">
    <source>
        <dbReference type="ARBA" id="ARBA00023134"/>
    </source>
</evidence>
<keyword evidence="3 8" id="KW-0132">Cell division</keyword>
<feature type="binding site" evidence="8">
    <location>
        <position position="143"/>
    </location>
    <ligand>
        <name>GTP</name>
        <dbReference type="ChEBI" id="CHEBI:37565"/>
    </ligand>
</feature>
<dbReference type="InterPro" id="IPR024757">
    <property type="entry name" value="FtsZ_C"/>
</dbReference>
<comment type="subcellular location">
    <subcellularLocation>
        <location evidence="8">Cytoplasm</location>
    </subcellularLocation>
    <text evidence="8">Assembles at midcell at the inner surface of the cytoplasmic membrane.</text>
</comment>
<dbReference type="SMART" id="SM00865">
    <property type="entry name" value="Tubulin_C"/>
    <property type="match status" value="1"/>
</dbReference>
<dbReference type="Gene3D" id="3.40.50.1440">
    <property type="entry name" value="Tubulin/FtsZ, GTPase domain"/>
    <property type="match status" value="1"/>
</dbReference>
<dbReference type="Gene3D" id="3.30.1330.20">
    <property type="entry name" value="Tubulin/FtsZ, C-terminal domain"/>
    <property type="match status" value="1"/>
</dbReference>
<dbReference type="AlphaFoldDB" id="A0A7L7KSX4"/>
<protein>
    <recommendedName>
        <fullName evidence="8 9">Cell division protein FtsZ</fullName>
    </recommendedName>
</protein>
<dbReference type="SUPFAM" id="SSF52490">
    <property type="entry name" value="Tubulin nucleotide-binding domain-like"/>
    <property type="match status" value="1"/>
</dbReference>
<dbReference type="PRINTS" id="PR00423">
    <property type="entry name" value="CELLDVISFTSZ"/>
</dbReference>
<keyword evidence="6 8" id="KW-0717">Septation</keyword>
<keyword evidence="7 8" id="KW-0131">Cell cycle</keyword>
<evidence type="ECO:0000256" key="2">
    <source>
        <dbReference type="ARBA" id="ARBA00022490"/>
    </source>
</evidence>
<dbReference type="InterPro" id="IPR045061">
    <property type="entry name" value="FtsZ/CetZ"/>
</dbReference>
<evidence type="ECO:0000313" key="15">
    <source>
        <dbReference type="Proteomes" id="UP000514720"/>
    </source>
</evidence>
<dbReference type="EMBL" id="CP048914">
    <property type="protein sequence ID" value="QMS85843.1"/>
    <property type="molecule type" value="Genomic_DNA"/>
</dbReference>